<comment type="caution">
    <text evidence="6">The sequence shown here is derived from an EMBL/GenBank/DDBJ whole genome shotgun (WGS) entry which is preliminary data.</text>
</comment>
<dbReference type="RefSeq" id="WP_051632455.1">
    <property type="nucleotide sequence ID" value="NZ_JMSZ01000007.1"/>
</dbReference>
<dbReference type="InterPro" id="IPR005119">
    <property type="entry name" value="LysR_subst-bd"/>
</dbReference>
<accession>A0A063Y4A7</accession>
<protein>
    <submittedName>
        <fullName evidence="6">Transcriptional regulator, LysR family</fullName>
    </submittedName>
</protein>
<dbReference type="FunFam" id="1.10.10.10:FF:000001">
    <property type="entry name" value="LysR family transcriptional regulator"/>
    <property type="match status" value="1"/>
</dbReference>
<dbReference type="GO" id="GO:0003700">
    <property type="term" value="F:DNA-binding transcription factor activity"/>
    <property type="evidence" value="ECO:0007669"/>
    <property type="project" value="InterPro"/>
</dbReference>
<dbReference type="GO" id="GO:0006351">
    <property type="term" value="P:DNA-templated transcription"/>
    <property type="evidence" value="ECO:0007669"/>
    <property type="project" value="TreeGrafter"/>
</dbReference>
<dbReference type="STRING" id="267850.ADINL_0246"/>
<feature type="domain" description="HTH lysR-type" evidence="5">
    <location>
        <begin position="6"/>
        <end position="63"/>
    </location>
</feature>
<evidence type="ECO:0000256" key="3">
    <source>
        <dbReference type="ARBA" id="ARBA00023125"/>
    </source>
</evidence>
<comment type="similarity">
    <text evidence="1">Belongs to the LysR transcriptional regulatory family.</text>
</comment>
<dbReference type="OrthoDB" id="6787458at2"/>
<reference evidence="6 7" key="1">
    <citation type="journal article" date="2005" name="Int. J. Syst. Evol. Microbiol.">
        <title>Nitrincola lacisaponensis gen. nov., sp. nov., a novel alkaliphilic bacterium isolated from an alkaline, saline lake.</title>
        <authorList>
            <person name="Dimitriu P.A."/>
            <person name="Shukla S.K."/>
            <person name="Conradt J."/>
            <person name="Marquez M.C."/>
            <person name="Ventosa A."/>
            <person name="Maglia A."/>
            <person name="Peyton B.M."/>
            <person name="Pinkart H.C."/>
            <person name="Mormile M.R."/>
        </authorList>
    </citation>
    <scope>NUCLEOTIDE SEQUENCE [LARGE SCALE GENOMIC DNA]</scope>
    <source>
        <strain evidence="6 7">4CA</strain>
    </source>
</reference>
<dbReference type="InterPro" id="IPR036388">
    <property type="entry name" value="WH-like_DNA-bd_sf"/>
</dbReference>
<dbReference type="EMBL" id="JMSZ01000007">
    <property type="protein sequence ID" value="KDE41173.1"/>
    <property type="molecule type" value="Genomic_DNA"/>
</dbReference>
<dbReference type="PANTHER" id="PTHR30537">
    <property type="entry name" value="HTH-TYPE TRANSCRIPTIONAL REGULATOR"/>
    <property type="match status" value="1"/>
</dbReference>
<keyword evidence="2" id="KW-0805">Transcription regulation</keyword>
<evidence type="ECO:0000313" key="6">
    <source>
        <dbReference type="EMBL" id="KDE41173.1"/>
    </source>
</evidence>
<keyword evidence="7" id="KW-1185">Reference proteome</keyword>
<dbReference type="GO" id="GO:0043565">
    <property type="term" value="F:sequence-specific DNA binding"/>
    <property type="evidence" value="ECO:0007669"/>
    <property type="project" value="TreeGrafter"/>
</dbReference>
<dbReference type="PROSITE" id="PS50931">
    <property type="entry name" value="HTH_LYSR"/>
    <property type="match status" value="1"/>
</dbReference>
<dbReference type="Gene3D" id="1.10.10.10">
    <property type="entry name" value="Winged helix-like DNA-binding domain superfamily/Winged helix DNA-binding domain"/>
    <property type="match status" value="1"/>
</dbReference>
<dbReference type="PRINTS" id="PR00039">
    <property type="entry name" value="HTHLYSR"/>
</dbReference>
<evidence type="ECO:0000313" key="7">
    <source>
        <dbReference type="Proteomes" id="UP000027318"/>
    </source>
</evidence>
<name>A0A063Y4A7_9GAMM</name>
<evidence type="ECO:0000256" key="2">
    <source>
        <dbReference type="ARBA" id="ARBA00023015"/>
    </source>
</evidence>
<dbReference type="InterPro" id="IPR058163">
    <property type="entry name" value="LysR-type_TF_proteobact-type"/>
</dbReference>
<proteinExistence type="inferred from homology"/>
<dbReference type="InterPro" id="IPR000847">
    <property type="entry name" value="LysR_HTH_N"/>
</dbReference>
<dbReference type="SUPFAM" id="SSF46785">
    <property type="entry name" value="Winged helix' DNA-binding domain"/>
    <property type="match status" value="1"/>
</dbReference>
<dbReference type="Gene3D" id="3.40.190.10">
    <property type="entry name" value="Periplasmic binding protein-like II"/>
    <property type="match status" value="2"/>
</dbReference>
<dbReference type="Pfam" id="PF00126">
    <property type="entry name" value="HTH_1"/>
    <property type="match status" value="1"/>
</dbReference>
<dbReference type="PANTHER" id="PTHR30537:SF26">
    <property type="entry name" value="GLYCINE CLEAVAGE SYSTEM TRANSCRIPTIONAL ACTIVATOR"/>
    <property type="match status" value="1"/>
</dbReference>
<evidence type="ECO:0000256" key="4">
    <source>
        <dbReference type="ARBA" id="ARBA00023163"/>
    </source>
</evidence>
<dbReference type="Pfam" id="PF03466">
    <property type="entry name" value="LysR_substrate"/>
    <property type="match status" value="1"/>
</dbReference>
<dbReference type="InterPro" id="IPR036390">
    <property type="entry name" value="WH_DNA-bd_sf"/>
</dbReference>
<organism evidence="6 7">
    <name type="scientific">Nitrincola lacisaponensis</name>
    <dbReference type="NCBI Taxonomy" id="267850"/>
    <lineage>
        <taxon>Bacteria</taxon>
        <taxon>Pseudomonadati</taxon>
        <taxon>Pseudomonadota</taxon>
        <taxon>Gammaproteobacteria</taxon>
        <taxon>Oceanospirillales</taxon>
        <taxon>Oceanospirillaceae</taxon>
        <taxon>Nitrincola</taxon>
    </lineage>
</organism>
<dbReference type="AlphaFoldDB" id="A0A063Y4A7"/>
<gene>
    <name evidence="6" type="ORF">ADINL_0246</name>
</gene>
<dbReference type="Proteomes" id="UP000027318">
    <property type="component" value="Unassembled WGS sequence"/>
</dbReference>
<keyword evidence="3" id="KW-0238">DNA-binding</keyword>
<evidence type="ECO:0000259" key="5">
    <source>
        <dbReference type="PROSITE" id="PS50931"/>
    </source>
</evidence>
<keyword evidence="4" id="KW-0804">Transcription</keyword>
<sequence>MQRFCPTINQLLSFESAARHSSVTQAAKELCVTQGAVSRNILSLEEWLGVALFERINHRLILTDAGKLYLTKVRPSIHTLEAATVDLRSNAFKFDTLNLACAPTFASHWLIPKLASFQALYPDIQVNFIPYALAESLMFENDCTAVIRYGEGVWSNTESLYVLGKELVAVASPQLASLIHDPNDLVGKPLLHHTSVLHAWESWRQVNQVVGLDSYTGMRLEQYNMIIQAAKAGLGVALVPQFTVESLVQEGSLMPLFNSVIQGWKGYYLCYPQKNQQLRSLVAFREWLESHKKRHKNRVIR</sequence>
<evidence type="ECO:0000256" key="1">
    <source>
        <dbReference type="ARBA" id="ARBA00009437"/>
    </source>
</evidence>
<dbReference type="SUPFAM" id="SSF53850">
    <property type="entry name" value="Periplasmic binding protein-like II"/>
    <property type="match status" value="1"/>
</dbReference>